<dbReference type="InterPro" id="IPR016024">
    <property type="entry name" value="ARM-type_fold"/>
</dbReference>
<gene>
    <name evidence="1" type="ORF">NCI01_15090</name>
</gene>
<name>A0ABT1KZD9_9ACTN</name>
<accession>A0ABT1KZD9</accession>
<evidence type="ECO:0008006" key="3">
    <source>
        <dbReference type="Google" id="ProtNLM"/>
    </source>
</evidence>
<organism evidence="1 2">
    <name type="scientific">Nocardioides pinisoli</name>
    <dbReference type="NCBI Taxonomy" id="2950279"/>
    <lineage>
        <taxon>Bacteria</taxon>
        <taxon>Bacillati</taxon>
        <taxon>Actinomycetota</taxon>
        <taxon>Actinomycetes</taxon>
        <taxon>Propionibacteriales</taxon>
        <taxon>Nocardioidaceae</taxon>
        <taxon>Nocardioides</taxon>
    </lineage>
</organism>
<dbReference type="InterPro" id="IPR011989">
    <property type="entry name" value="ARM-like"/>
</dbReference>
<evidence type="ECO:0000313" key="1">
    <source>
        <dbReference type="EMBL" id="MCP3423127.1"/>
    </source>
</evidence>
<proteinExistence type="predicted"/>
<dbReference type="RefSeq" id="WP_254182322.1">
    <property type="nucleotide sequence ID" value="NZ_JANARS010000006.1"/>
</dbReference>
<dbReference type="SUPFAM" id="SSF48371">
    <property type="entry name" value="ARM repeat"/>
    <property type="match status" value="1"/>
</dbReference>
<dbReference type="EMBL" id="JANARS010000006">
    <property type="protein sequence ID" value="MCP3423127.1"/>
    <property type="molecule type" value="Genomic_DNA"/>
</dbReference>
<reference evidence="1 2" key="1">
    <citation type="submission" date="2022-06" db="EMBL/GenBank/DDBJ databases">
        <authorList>
            <person name="So Y."/>
        </authorList>
    </citation>
    <scope>NUCLEOTIDE SEQUENCE [LARGE SCALE GENOMIC DNA]</scope>
    <source>
        <strain evidence="1 2">STR3</strain>
    </source>
</reference>
<dbReference type="Proteomes" id="UP001204524">
    <property type="component" value="Unassembled WGS sequence"/>
</dbReference>
<evidence type="ECO:0000313" key="2">
    <source>
        <dbReference type="Proteomes" id="UP001204524"/>
    </source>
</evidence>
<dbReference type="Gene3D" id="1.25.10.10">
    <property type="entry name" value="Leucine-rich Repeat Variant"/>
    <property type="match status" value="1"/>
</dbReference>
<sequence>MSRRKPIAADELMEELEADPEWRAAQAENERRVAEKDARYAEAEAPVVAALAEVGVEVRSVWDLVNSDDDHYADAVPVLVEHLQDESYPDRVREGIARSLSFRRAAPAWPAIVELYRSTTDSFDLQQGLAVAMAGTVTDDTVDELVAEAHREEHGESRLILLLGLKRLRTSAATEALEGLLDDPDLGVNAAKQLGER</sequence>
<keyword evidence="2" id="KW-1185">Reference proteome</keyword>
<protein>
    <recommendedName>
        <fullName evidence="3">HEAT repeat domain-containing protein</fullName>
    </recommendedName>
</protein>
<comment type="caution">
    <text evidence="1">The sequence shown here is derived from an EMBL/GenBank/DDBJ whole genome shotgun (WGS) entry which is preliminary data.</text>
</comment>